<dbReference type="Gene3D" id="3.40.50.300">
    <property type="entry name" value="P-loop containing nucleotide triphosphate hydrolases"/>
    <property type="match status" value="1"/>
</dbReference>
<dbReference type="InterPro" id="IPR009003">
    <property type="entry name" value="Peptidase_S1_PA"/>
</dbReference>
<dbReference type="InterPro" id="IPR015943">
    <property type="entry name" value="WD40/YVTN_repeat-like_dom_sf"/>
</dbReference>
<evidence type="ECO:0000313" key="4">
    <source>
        <dbReference type="Proteomes" id="UP000305929"/>
    </source>
</evidence>
<dbReference type="SUPFAM" id="SSF50494">
    <property type="entry name" value="Trypsin-like serine proteases"/>
    <property type="match status" value="1"/>
</dbReference>
<dbReference type="InterPro" id="IPR011044">
    <property type="entry name" value="Quino_amine_DH_bsu"/>
</dbReference>
<reference evidence="3 4" key="1">
    <citation type="submission" date="2019-04" db="EMBL/GenBank/DDBJ databases">
        <title>Streptomyces lasaliensis sp. nov., an Actinomycete isolated from soil which produces the polyether antibiotic lasalocid.</title>
        <authorList>
            <person name="Erwin G."/>
            <person name="Haber C."/>
        </authorList>
    </citation>
    <scope>NUCLEOTIDE SEQUENCE [LARGE SCALE GENOMIC DNA]</scope>
    <source>
        <strain evidence="3 4">X-537</strain>
    </source>
</reference>
<accession>A0A4U5W4H6</accession>
<dbReference type="EMBL" id="SZNQ01000003">
    <property type="protein sequence ID" value="TKS96354.1"/>
    <property type="molecule type" value="Genomic_DNA"/>
</dbReference>
<proteinExistence type="predicted"/>
<organism evidence="3 4">
    <name type="scientific">Streptomyces lasalocidi</name>
    <name type="common">Streptomyces lasaliensis</name>
    <dbReference type="NCBI Taxonomy" id="324833"/>
    <lineage>
        <taxon>Bacteria</taxon>
        <taxon>Bacillati</taxon>
        <taxon>Actinomycetota</taxon>
        <taxon>Actinomycetes</taxon>
        <taxon>Kitasatosporales</taxon>
        <taxon>Streptomycetaceae</taxon>
        <taxon>Streptomyces</taxon>
    </lineage>
</organism>
<feature type="repeat" description="WD" evidence="1">
    <location>
        <begin position="1299"/>
        <end position="1330"/>
    </location>
</feature>
<dbReference type="Pfam" id="PF20703">
    <property type="entry name" value="nSTAND1"/>
    <property type="match status" value="1"/>
</dbReference>
<dbReference type="SUPFAM" id="SSF50969">
    <property type="entry name" value="YVTN repeat-like/Quinoprotein amine dehydrogenase"/>
    <property type="match status" value="1"/>
</dbReference>
<dbReference type="PROSITE" id="PS50082">
    <property type="entry name" value="WD_REPEATS_2"/>
    <property type="match status" value="1"/>
</dbReference>
<feature type="domain" description="Novel STAND NTPase 1" evidence="2">
    <location>
        <begin position="221"/>
        <end position="617"/>
    </location>
</feature>
<evidence type="ECO:0000313" key="3">
    <source>
        <dbReference type="EMBL" id="TKS96354.1"/>
    </source>
</evidence>
<dbReference type="OrthoDB" id="134501at2"/>
<dbReference type="InterPro" id="IPR027417">
    <property type="entry name" value="P-loop_NTPase"/>
</dbReference>
<dbReference type="SUPFAM" id="SSF52540">
    <property type="entry name" value="P-loop containing nucleoside triphosphate hydrolases"/>
    <property type="match status" value="1"/>
</dbReference>
<name>A0A4U5W4H6_STRLS</name>
<dbReference type="InterPro" id="IPR049052">
    <property type="entry name" value="nSTAND1"/>
</dbReference>
<evidence type="ECO:0000259" key="2">
    <source>
        <dbReference type="Pfam" id="PF20703"/>
    </source>
</evidence>
<evidence type="ECO:0000256" key="1">
    <source>
        <dbReference type="PROSITE-ProRule" id="PRU00221"/>
    </source>
</evidence>
<dbReference type="Pfam" id="PF13365">
    <property type="entry name" value="Trypsin_2"/>
    <property type="match status" value="1"/>
</dbReference>
<sequence>MLLYGAAAPRGEGGRRMAVGRGSDVLEASQVRVHAASGGVMGAGFLITADIVCTCAHVVTRALGAPDDDERAPDRPVDLDFPLLPGRPRTRATVVSWRHGGADVALLRLDAPVEGARPATLVDGTGVWGHTFRVQGYPVGADHGKWASGTLRAGQGLGWTQMEAHEPGPAVAEGFSGAPVWDDDQDGVVGMTVAADWGDRTAYLLPSADLVDERTVPPRCPFRGLAPFTEDDAEFFHGRDDVTARVRAAVRRRPITLVAGPSGCGKSSLVRAGVMPGLRDDGMSVSELRPVPGVRASAVIARALTSVLEPQLGEVDRLVKAEELAGLLATSDDMPAEVRARILARAGSAGHVLFIDQLEEYASAEPEAAQALFRLLAALAGGAGGTTLRVVATARPDSLEALLTTGTSDLVSDAVQFLAPLADEDLERAVTAPVDAVPGLWFEPGLPQRIVADAGAEPGRMPLVQFALTELWHRRSRSMLTHAAYDELGGVAGALVTYADHTLDGLTEARQECARRLFVQLARPADGGTFSRRPVRTSDLAPELLALAQELAPGKLVVLSRAPGGAERDEMVDLAHEALTRLWPRLREWLAASRDFRRWQEQLRTDLHRWQAQNREPTRLLSGSDLAEADRALAEHPEDISADERAYILLSRRHARRGTRLRQGAVAALAVLTVLAVILAISTWHSLTVTERQLRTQAAGLLAQLSADRPATDPTTALQLALAAWKTDRSPQTRQALLQQYAREQYLVGSHPAVWPGRVTGMDATPDGRVLVVQSKPGGGDRPTMTVVTGALQGKPRARGQLAGVPEGQLLTALSPDGRNFAATAGAEVRLWRLSDPKHPVTLKLSDHELPEDAGGALDFSSDGRRLLRTTDDNGIPCANGERRCVPAFIDIWDVPSRARVPPPDGLLPATGLHEAAFTSDPDTLATISYTHDELRQRIEVRDLVTGRLRYATTTGDQGGALLRGGGELLIRTQIKDPYAQELGRTPGRRTALPGDVGPVDATARYGFEIGAENTAAGYAEATLTDLRTGRTYRTRVPTSGEVAAYDGVAAVPRPGGGLTVLVPVGTALMAVRAEPAGGARFLEDAGKYSVSPDGRFIALTTDRRLEVLDASRTRHRSVSLPPPPESLHWSPLWTADSRRIVVWGEQGNLQGSYSVRDLSDSVRLDHVLPEAKELDRVTVTRGGEVDAVTALQGSEIALLTVEGRLMRVDAADGTVRTRPFLVHHAPNWSGGGFDRQVLARGQLVARPGHPGQVAAMTRTGTLTGEILLWDVTAPRHIGTLPSRAVSVPFSTSYVTGPLGFDADGSRLAVQNTDGQVRVWDVSRRKTLPGGAPATGNDALIGFGPGHSVVTSVFGKDVVRIHDLTDDAASGTLPVADADFVAGSVRNHRLTVNMSTLRQTFDLSPDEQFRTLCAATGRDYTDAERRLLPKGTPPEPPCD</sequence>
<dbReference type="InterPro" id="IPR001680">
    <property type="entry name" value="WD40_rpt"/>
</dbReference>
<gene>
    <name evidence="3" type="ORF">E4U91_37430</name>
</gene>
<keyword evidence="4" id="KW-1185">Reference proteome</keyword>
<dbReference type="Gene3D" id="2.40.10.120">
    <property type="match status" value="1"/>
</dbReference>
<keyword evidence="1" id="KW-0853">WD repeat</keyword>
<dbReference type="Proteomes" id="UP000305929">
    <property type="component" value="Unassembled WGS sequence"/>
</dbReference>
<dbReference type="Gene3D" id="2.130.10.10">
    <property type="entry name" value="YVTN repeat-like/Quinoprotein amine dehydrogenase"/>
    <property type="match status" value="2"/>
</dbReference>
<comment type="caution">
    <text evidence="3">The sequence shown here is derived from an EMBL/GenBank/DDBJ whole genome shotgun (WGS) entry which is preliminary data.</text>
</comment>
<protein>
    <submittedName>
        <fullName evidence="3">AAA family ATPase</fullName>
    </submittedName>
</protein>